<sequence>MPNMSNTSTTLVELLAAVVADEAEAVRLVRAMPEIAAARVGDERLVEEVPHQLYLGDTALHLAAAAILPLAAPVNS</sequence>
<reference evidence="1 2" key="1">
    <citation type="journal article" date="2016" name="Genome Announc.">
        <title>First Complete Genome Sequence of a Subdivision 6 Acidobacterium Strain.</title>
        <authorList>
            <person name="Huang S."/>
            <person name="Vieira S."/>
            <person name="Bunk B."/>
            <person name="Riedel T."/>
            <person name="Sproer C."/>
            <person name="Overmann J."/>
        </authorList>
    </citation>
    <scope>NUCLEOTIDE SEQUENCE [LARGE SCALE GENOMIC DNA]</scope>
    <source>
        <strain evidence="2">DSM 100886 HEG_-6_39</strain>
    </source>
</reference>
<dbReference type="AlphaFoldDB" id="A0A143PJL0"/>
<organism evidence="1 2">
    <name type="scientific">Luteitalea pratensis</name>
    <dbReference type="NCBI Taxonomy" id="1855912"/>
    <lineage>
        <taxon>Bacteria</taxon>
        <taxon>Pseudomonadati</taxon>
        <taxon>Acidobacteriota</taxon>
        <taxon>Vicinamibacteria</taxon>
        <taxon>Vicinamibacterales</taxon>
        <taxon>Vicinamibacteraceae</taxon>
        <taxon>Luteitalea</taxon>
    </lineage>
</organism>
<proteinExistence type="predicted"/>
<dbReference type="Proteomes" id="UP000076079">
    <property type="component" value="Chromosome"/>
</dbReference>
<dbReference type="EMBL" id="CP015136">
    <property type="protein sequence ID" value="AMY08433.1"/>
    <property type="molecule type" value="Genomic_DNA"/>
</dbReference>
<dbReference type="STRING" id="1855912.LuPra_01633"/>
<gene>
    <name evidence="1" type="ORF">LuPra_01633</name>
</gene>
<name>A0A143PJL0_LUTPR</name>
<evidence type="ECO:0000313" key="1">
    <source>
        <dbReference type="EMBL" id="AMY08433.1"/>
    </source>
</evidence>
<keyword evidence="2" id="KW-1185">Reference proteome</keyword>
<evidence type="ECO:0000313" key="2">
    <source>
        <dbReference type="Proteomes" id="UP000076079"/>
    </source>
</evidence>
<reference evidence="2" key="2">
    <citation type="submission" date="2016-04" db="EMBL/GenBank/DDBJ databases">
        <title>First Complete Genome Sequence of a Subdivision 6 Acidobacterium.</title>
        <authorList>
            <person name="Huang S."/>
            <person name="Vieira S."/>
            <person name="Bunk B."/>
            <person name="Riedel T."/>
            <person name="Sproeer C."/>
            <person name="Overmann J."/>
        </authorList>
    </citation>
    <scope>NUCLEOTIDE SEQUENCE [LARGE SCALE GENOMIC DNA]</scope>
    <source>
        <strain evidence="2">DSM 100886 HEG_-6_39</strain>
    </source>
</reference>
<dbReference type="KEGG" id="abac:LuPra_01633"/>
<protein>
    <submittedName>
        <fullName evidence="1">Uncharacterized protein</fullName>
    </submittedName>
</protein>
<accession>A0A143PJL0</accession>